<protein>
    <submittedName>
        <fullName evidence="1">Uncharacterized protein</fullName>
    </submittedName>
</protein>
<proteinExistence type="predicted"/>
<sequence length="131" mass="15478">MSNLFLYIQVRNNRNNITYNNELIDFVKKTNPTVIVYDIDNHSDNLTFHYANRLVKEAEKVLVFFELEEDASLKQMMALLNNLLDKSDSLKLVIKGNNERLEKTISILDYQKIKENTHEIDILETILREFL</sequence>
<organism evidence="1 2">
    <name type="scientific">Arcicella gelida</name>
    <dbReference type="NCBI Taxonomy" id="2984195"/>
    <lineage>
        <taxon>Bacteria</taxon>
        <taxon>Pseudomonadati</taxon>
        <taxon>Bacteroidota</taxon>
        <taxon>Cytophagia</taxon>
        <taxon>Cytophagales</taxon>
        <taxon>Flectobacillaceae</taxon>
        <taxon>Arcicella</taxon>
    </lineage>
</organism>
<accession>A0ABU5S8Z4</accession>
<keyword evidence="2" id="KW-1185">Reference proteome</keyword>
<evidence type="ECO:0000313" key="1">
    <source>
        <dbReference type="EMBL" id="MEA5404950.1"/>
    </source>
</evidence>
<name>A0ABU5S8Z4_9BACT</name>
<reference evidence="1 2" key="1">
    <citation type="submission" date="2023-12" db="EMBL/GenBank/DDBJ databases">
        <title>Novel species of the genus Arcicella isolated from rivers.</title>
        <authorList>
            <person name="Lu H."/>
        </authorList>
    </citation>
    <scope>NUCLEOTIDE SEQUENCE [LARGE SCALE GENOMIC DNA]</scope>
    <source>
        <strain evidence="1 2">DC2W</strain>
    </source>
</reference>
<dbReference type="RefSeq" id="WP_323698378.1">
    <property type="nucleotide sequence ID" value="NZ_JAYGIL010000027.1"/>
</dbReference>
<dbReference type="Proteomes" id="UP001303899">
    <property type="component" value="Unassembled WGS sequence"/>
</dbReference>
<evidence type="ECO:0000313" key="2">
    <source>
        <dbReference type="Proteomes" id="UP001303899"/>
    </source>
</evidence>
<gene>
    <name evidence="1" type="ORF">VB776_18595</name>
</gene>
<comment type="caution">
    <text evidence="1">The sequence shown here is derived from an EMBL/GenBank/DDBJ whole genome shotgun (WGS) entry which is preliminary data.</text>
</comment>
<dbReference type="EMBL" id="JAYGIL010000027">
    <property type="protein sequence ID" value="MEA5404950.1"/>
    <property type="molecule type" value="Genomic_DNA"/>
</dbReference>